<accession>A0A1H5HX60</accession>
<feature type="domain" description="HTH lysR-type" evidence="5">
    <location>
        <begin position="1"/>
        <end position="58"/>
    </location>
</feature>
<dbReference type="Pfam" id="PF03466">
    <property type="entry name" value="LysR_substrate"/>
    <property type="match status" value="1"/>
</dbReference>
<dbReference type="Gene3D" id="1.10.10.10">
    <property type="entry name" value="Winged helix-like DNA-binding domain superfamily/Winged helix DNA-binding domain"/>
    <property type="match status" value="1"/>
</dbReference>
<dbReference type="Proteomes" id="UP000182725">
    <property type="component" value="Unassembled WGS sequence"/>
</dbReference>
<evidence type="ECO:0000256" key="2">
    <source>
        <dbReference type="ARBA" id="ARBA00023015"/>
    </source>
</evidence>
<protein>
    <submittedName>
        <fullName evidence="6">DNA-binding transcriptional regulator, LysR family</fullName>
    </submittedName>
</protein>
<dbReference type="PROSITE" id="PS50931">
    <property type="entry name" value="HTH_LYSR"/>
    <property type="match status" value="1"/>
</dbReference>
<dbReference type="AlphaFoldDB" id="A0A1H5HX60"/>
<dbReference type="CDD" id="cd08414">
    <property type="entry name" value="PBP2_LTTR_aromatics_like"/>
    <property type="match status" value="1"/>
</dbReference>
<organism evidence="6 7">
    <name type="scientific">Arthrobacter alpinus</name>
    <dbReference type="NCBI Taxonomy" id="656366"/>
    <lineage>
        <taxon>Bacteria</taxon>
        <taxon>Bacillati</taxon>
        <taxon>Actinomycetota</taxon>
        <taxon>Actinomycetes</taxon>
        <taxon>Micrococcales</taxon>
        <taxon>Micrococcaceae</taxon>
        <taxon>Arthrobacter</taxon>
    </lineage>
</organism>
<evidence type="ECO:0000313" key="7">
    <source>
        <dbReference type="Proteomes" id="UP000182725"/>
    </source>
</evidence>
<dbReference type="SUPFAM" id="SSF46785">
    <property type="entry name" value="Winged helix' DNA-binding domain"/>
    <property type="match status" value="1"/>
</dbReference>
<dbReference type="InterPro" id="IPR036388">
    <property type="entry name" value="WH-like_DNA-bd_sf"/>
</dbReference>
<dbReference type="Gene3D" id="3.40.190.10">
    <property type="entry name" value="Periplasmic binding protein-like II"/>
    <property type="match status" value="2"/>
</dbReference>
<dbReference type="RefSeq" id="WP_074710920.1">
    <property type="nucleotide sequence ID" value="NZ_FNTV01000001.1"/>
</dbReference>
<dbReference type="EMBL" id="FNTV01000001">
    <property type="protein sequence ID" value="SEE32696.1"/>
    <property type="molecule type" value="Genomic_DNA"/>
</dbReference>
<keyword evidence="2" id="KW-0805">Transcription regulation</keyword>
<evidence type="ECO:0000256" key="1">
    <source>
        <dbReference type="ARBA" id="ARBA00009437"/>
    </source>
</evidence>
<dbReference type="InterPro" id="IPR036390">
    <property type="entry name" value="WH_DNA-bd_sf"/>
</dbReference>
<dbReference type="PANTHER" id="PTHR30346">
    <property type="entry name" value="TRANSCRIPTIONAL DUAL REGULATOR HCAR-RELATED"/>
    <property type="match status" value="1"/>
</dbReference>
<dbReference type="InterPro" id="IPR000847">
    <property type="entry name" value="LysR_HTH_N"/>
</dbReference>
<gene>
    <name evidence="6" type="ORF">SAMN04489740_1137</name>
</gene>
<sequence>MELRLLRSFIAVADSRNFGAAARSLSTTQPSLTKQIQVLERQTGSVLFTRGRHGAALTPAGKALLVDALELVRRADALDHRMMRIAAGTEGVLNVGFGMSAIDIAPRAVADFRASHPGIDVGLEDMSSSAQFAAISAGTLSIGFVRLPAPPAIATRTIRRDQLALAVPIGEENPKLNRESLRNWLDSRALIRLVPERGPGLASQIKQLFADLGCSPSFLYETSDLLTVLALVAAGAGSSLVPASTSAIIPEGVLLIPLDFESATWNIGAAWLRESKDPLIPLFLESVRVPRESATPRASLTDVRG</sequence>
<comment type="similarity">
    <text evidence="1">Belongs to the LysR transcriptional regulatory family.</text>
</comment>
<evidence type="ECO:0000256" key="3">
    <source>
        <dbReference type="ARBA" id="ARBA00023125"/>
    </source>
</evidence>
<dbReference type="GO" id="GO:0003677">
    <property type="term" value="F:DNA binding"/>
    <property type="evidence" value="ECO:0007669"/>
    <property type="project" value="UniProtKB-KW"/>
</dbReference>
<dbReference type="PANTHER" id="PTHR30346:SF17">
    <property type="entry name" value="LYSR FAMILY TRANSCRIPTIONAL REGULATOR"/>
    <property type="match status" value="1"/>
</dbReference>
<dbReference type="SUPFAM" id="SSF53850">
    <property type="entry name" value="Periplasmic binding protein-like II"/>
    <property type="match status" value="1"/>
</dbReference>
<keyword evidence="4" id="KW-0804">Transcription</keyword>
<keyword evidence="3 6" id="KW-0238">DNA-binding</keyword>
<dbReference type="FunFam" id="1.10.10.10:FF:000001">
    <property type="entry name" value="LysR family transcriptional regulator"/>
    <property type="match status" value="1"/>
</dbReference>
<proteinExistence type="inferred from homology"/>
<dbReference type="GO" id="GO:0032993">
    <property type="term" value="C:protein-DNA complex"/>
    <property type="evidence" value="ECO:0007669"/>
    <property type="project" value="TreeGrafter"/>
</dbReference>
<dbReference type="InterPro" id="IPR005119">
    <property type="entry name" value="LysR_subst-bd"/>
</dbReference>
<evidence type="ECO:0000259" key="5">
    <source>
        <dbReference type="PROSITE" id="PS50931"/>
    </source>
</evidence>
<dbReference type="GO" id="GO:0003700">
    <property type="term" value="F:DNA-binding transcription factor activity"/>
    <property type="evidence" value="ECO:0007669"/>
    <property type="project" value="InterPro"/>
</dbReference>
<dbReference type="PRINTS" id="PR00039">
    <property type="entry name" value="HTHLYSR"/>
</dbReference>
<name>A0A1H5HX60_9MICC</name>
<evidence type="ECO:0000256" key="4">
    <source>
        <dbReference type="ARBA" id="ARBA00023163"/>
    </source>
</evidence>
<evidence type="ECO:0000313" key="6">
    <source>
        <dbReference type="EMBL" id="SEE32696.1"/>
    </source>
</evidence>
<dbReference type="Pfam" id="PF00126">
    <property type="entry name" value="HTH_1"/>
    <property type="match status" value="1"/>
</dbReference>
<reference evidence="6 7" key="1">
    <citation type="submission" date="2016-10" db="EMBL/GenBank/DDBJ databases">
        <authorList>
            <person name="de Groot N.N."/>
        </authorList>
    </citation>
    <scope>NUCLEOTIDE SEQUENCE [LARGE SCALE GENOMIC DNA]</scope>
    <source>
        <strain evidence="6 7">DSM 22274</strain>
    </source>
</reference>